<dbReference type="Pfam" id="PF01344">
    <property type="entry name" value="Kelch_1"/>
    <property type="match status" value="1"/>
</dbReference>
<dbReference type="Proteomes" id="UP000187203">
    <property type="component" value="Unassembled WGS sequence"/>
</dbReference>
<dbReference type="EMBL" id="AWUE01016274">
    <property type="protein sequence ID" value="OMO93291.1"/>
    <property type="molecule type" value="Genomic_DNA"/>
</dbReference>
<gene>
    <name evidence="1" type="ORF">COLO4_16991</name>
</gene>
<organism evidence="1 2">
    <name type="scientific">Corchorus olitorius</name>
    <dbReference type="NCBI Taxonomy" id="93759"/>
    <lineage>
        <taxon>Eukaryota</taxon>
        <taxon>Viridiplantae</taxon>
        <taxon>Streptophyta</taxon>
        <taxon>Embryophyta</taxon>
        <taxon>Tracheophyta</taxon>
        <taxon>Spermatophyta</taxon>
        <taxon>Magnoliopsida</taxon>
        <taxon>eudicotyledons</taxon>
        <taxon>Gunneridae</taxon>
        <taxon>Pentapetalae</taxon>
        <taxon>rosids</taxon>
        <taxon>malvids</taxon>
        <taxon>Malvales</taxon>
        <taxon>Malvaceae</taxon>
        <taxon>Grewioideae</taxon>
        <taxon>Apeibeae</taxon>
        <taxon>Corchorus</taxon>
    </lineage>
</organism>
<sequence>MADLDQQQLSAMEPKSLYTIFRFNEGPIRYALCKITNVNLSHDEPNQPPRATAILQFPSLEFPPGMGFVALGSKLYCIGGQVNVNSISKKVYVVDLNTVETCYKENRSPFVQVVDMHEELIHLGDEKFCLAIVEKASRLDYDRDDNNMGFALLTFEVVKQKSSKDDQLLCWADIYDFHAVESSDDALLSRGKFFHAFVA</sequence>
<dbReference type="InterPro" id="IPR015915">
    <property type="entry name" value="Kelch-typ_b-propeller"/>
</dbReference>
<dbReference type="AlphaFoldDB" id="A0A1R3JEP4"/>
<evidence type="ECO:0000313" key="1">
    <source>
        <dbReference type="EMBL" id="OMO93291.1"/>
    </source>
</evidence>
<protein>
    <submittedName>
        <fullName evidence="1">Kelch repeat type 1</fullName>
    </submittedName>
</protein>
<name>A0A1R3JEP4_9ROSI</name>
<accession>A0A1R3JEP4</accession>
<dbReference type="OrthoDB" id="1148980at2759"/>
<dbReference type="SUPFAM" id="SSF117281">
    <property type="entry name" value="Kelch motif"/>
    <property type="match status" value="1"/>
</dbReference>
<comment type="caution">
    <text evidence="1">The sequence shown here is derived from an EMBL/GenBank/DDBJ whole genome shotgun (WGS) entry which is preliminary data.</text>
</comment>
<reference evidence="2" key="1">
    <citation type="submission" date="2013-09" db="EMBL/GenBank/DDBJ databases">
        <title>Corchorus olitorius genome sequencing.</title>
        <authorList>
            <person name="Alam M."/>
            <person name="Haque M.S."/>
            <person name="Islam M.S."/>
            <person name="Emdad E.M."/>
            <person name="Islam M.M."/>
            <person name="Ahmed B."/>
            <person name="Halim A."/>
            <person name="Hossen Q.M.M."/>
            <person name="Hossain M.Z."/>
            <person name="Ahmed R."/>
            <person name="Khan M.M."/>
            <person name="Islam R."/>
            <person name="Rashid M.M."/>
            <person name="Khan S.A."/>
            <person name="Rahman M.S."/>
            <person name="Alam M."/>
            <person name="Yahiya A.S."/>
            <person name="Khan M.S."/>
            <person name="Azam M.S."/>
            <person name="Haque T."/>
            <person name="Lashkar M.Z.H."/>
            <person name="Akhand A.I."/>
            <person name="Morshed G."/>
            <person name="Roy S."/>
            <person name="Uddin K.S."/>
            <person name="Rabeya T."/>
            <person name="Hossain A.S."/>
            <person name="Chowdhury A."/>
            <person name="Snigdha A.R."/>
            <person name="Mortoza M.S."/>
            <person name="Matin S.A."/>
            <person name="Hoque S.M.E."/>
            <person name="Islam M.K."/>
            <person name="Roy D.K."/>
            <person name="Haider R."/>
            <person name="Moosa M.M."/>
            <person name="Elias S.M."/>
            <person name="Hasan A.M."/>
            <person name="Jahan S."/>
            <person name="Shafiuddin M."/>
            <person name="Mahmood N."/>
            <person name="Shommy N.S."/>
        </authorList>
    </citation>
    <scope>NUCLEOTIDE SEQUENCE [LARGE SCALE GENOMIC DNA]</scope>
    <source>
        <strain evidence="2">cv. O-4</strain>
    </source>
</reference>
<proteinExistence type="predicted"/>
<evidence type="ECO:0000313" key="2">
    <source>
        <dbReference type="Proteomes" id="UP000187203"/>
    </source>
</evidence>
<keyword evidence="2" id="KW-1185">Reference proteome</keyword>
<dbReference type="InterPro" id="IPR006652">
    <property type="entry name" value="Kelch_1"/>
</dbReference>